<dbReference type="PANTHER" id="PTHR34659">
    <property type="entry name" value="BNAA05G11610D PROTEIN"/>
    <property type="match status" value="1"/>
</dbReference>
<protein>
    <submittedName>
        <fullName evidence="1">Uncharacterized protein</fullName>
    </submittedName>
</protein>
<comment type="caution">
    <text evidence="1">The sequence shown here is derived from an EMBL/GenBank/DDBJ whole genome shotgun (WGS) entry which is preliminary data.</text>
</comment>
<dbReference type="AlphaFoldDB" id="A0A6A4LNU8"/>
<dbReference type="Proteomes" id="UP000428333">
    <property type="component" value="Linkage Group LG07"/>
</dbReference>
<accession>A0A6A4LNU8</accession>
<dbReference type="PANTHER" id="PTHR34659:SF1">
    <property type="entry name" value="PROTEIN EGT2"/>
    <property type="match status" value="1"/>
</dbReference>
<keyword evidence="2" id="KW-1185">Reference proteome</keyword>
<name>A0A6A4LNU8_9ERIC</name>
<organism evidence="1 2">
    <name type="scientific">Rhododendron williamsianum</name>
    <dbReference type="NCBI Taxonomy" id="262921"/>
    <lineage>
        <taxon>Eukaryota</taxon>
        <taxon>Viridiplantae</taxon>
        <taxon>Streptophyta</taxon>
        <taxon>Embryophyta</taxon>
        <taxon>Tracheophyta</taxon>
        <taxon>Spermatophyta</taxon>
        <taxon>Magnoliopsida</taxon>
        <taxon>eudicotyledons</taxon>
        <taxon>Gunneridae</taxon>
        <taxon>Pentapetalae</taxon>
        <taxon>asterids</taxon>
        <taxon>Ericales</taxon>
        <taxon>Ericaceae</taxon>
        <taxon>Ericoideae</taxon>
        <taxon>Rhodoreae</taxon>
        <taxon>Rhododendron</taxon>
    </lineage>
</organism>
<dbReference type="InterPro" id="IPR053273">
    <property type="entry name" value="CST_Regulator"/>
</dbReference>
<feature type="non-terminal residue" evidence="1">
    <location>
        <position position="1"/>
    </location>
</feature>
<dbReference type="OrthoDB" id="778244at2759"/>
<dbReference type="EMBL" id="QEFC01001765">
    <property type="protein sequence ID" value="KAE9456048.1"/>
    <property type="molecule type" value="Genomic_DNA"/>
</dbReference>
<evidence type="ECO:0000313" key="1">
    <source>
        <dbReference type="EMBL" id="KAE9456048.1"/>
    </source>
</evidence>
<reference evidence="1 2" key="1">
    <citation type="journal article" date="2019" name="Genome Biol. Evol.">
        <title>The Rhododendron genome and chromosomal organization provide insight into shared whole-genome duplications across the heath family (Ericaceae).</title>
        <authorList>
            <person name="Soza V.L."/>
            <person name="Lindsley D."/>
            <person name="Waalkes A."/>
            <person name="Ramage E."/>
            <person name="Patwardhan R.P."/>
            <person name="Burton J.N."/>
            <person name="Adey A."/>
            <person name="Kumar A."/>
            <person name="Qiu R."/>
            <person name="Shendure J."/>
            <person name="Hall B."/>
        </authorList>
    </citation>
    <scope>NUCLEOTIDE SEQUENCE [LARGE SCALE GENOMIC DNA]</scope>
    <source>
        <strain evidence="1">RSF 1966-606</strain>
    </source>
</reference>
<proteinExistence type="predicted"/>
<gene>
    <name evidence="1" type="ORF">C3L33_12037</name>
</gene>
<sequence length="437" mass="48519">MVGWVGRTLYSVREGLGTHRELKRYGPPSSGHQKQCNCIRKSTSSRALDKRSSCKKWCHLDLGAGFEISGHIHYQFQRMITMEAKGITWVGDIYHKFEAMCLEVEEVVCELLAAHSQSSSTANFLLHALLIDVKYVENQVQTVGETVKKFYSDVIQDLVPPLDLIELPSADLSLNQCGDFGVYKTPEASINAPMCHEIAHNHESCDQISRTSYPDTIGDMGGGMRVGETFCNDAVHSSVSIADASIENPTDMILLVEPCETKETELRSSYSIDRPGGVSAESNGMCKNSGGIFLEELNAGGDTLNEDDRSSRRGRSGEWNSNLIDNCGSVEIGIDTIKQIEHSKLEETCILVDGDQLRLNPSRHDKPRSYKKKIRNAFSSKSSARKHEYEQLAAQYENMETGSNHIVVESMMPTLSGDANKSNLPAHDFCESEWELI</sequence>
<evidence type="ECO:0000313" key="2">
    <source>
        <dbReference type="Proteomes" id="UP000428333"/>
    </source>
</evidence>